<dbReference type="EC" id="2.5.1.19" evidence="7"/>
<feature type="binding site" evidence="7">
    <location>
        <position position="10"/>
    </location>
    <ligand>
        <name>phosphoenolpyruvate</name>
        <dbReference type="ChEBI" id="CHEBI:58702"/>
    </ligand>
</feature>
<feature type="binding site" evidence="7">
    <location>
        <position position="157"/>
    </location>
    <ligand>
        <name>3-phosphoshikimate</name>
        <dbReference type="ChEBI" id="CHEBI:145989"/>
    </ligand>
</feature>
<sequence length="412" mass="43658">MTVIHIPGSKSVTARALFLAAAANGTSTLLRPLASDDTEGFTEGLTRLGYRVTREPGRLHIEGRPGGPAVTEAEVHCRDGATTARFLPTLAAAAPCGTYRFDASAQMRRRPLGPLTEALRALGVDLRHEGAEGHHPLTVRASGVKGGELTLNAGESSQYLTALLMLGPLTAEGLRIHVTELVSAPYVEITLAMMRSFGVDVVREGNTFTVPPGGYRATTYAVEPDASTASYFFAAAALTGREVTVPGLGTGALQGDLRFTDVLRRMGAEVTTTDAGTMVRSTGVLSGLTVNMRDISDTMPTLAAVAPFASSPVRIEDVANTRVKECDRLEACARNLRAMGVTVHTGPDWIEIHPGTPRPAEITTFGDHRVVMSFAVAALRVPGVTYDDPGCVRKTFPEFHEVFARFAAEGAG</sequence>
<dbReference type="InterPro" id="IPR036968">
    <property type="entry name" value="Enolpyruvate_Tfrase_sf"/>
</dbReference>
<dbReference type="PANTHER" id="PTHR21090:SF5">
    <property type="entry name" value="PENTAFUNCTIONAL AROM POLYPEPTIDE"/>
    <property type="match status" value="1"/>
</dbReference>
<feature type="domain" description="Enolpyruvate transferase" evidence="8">
    <location>
        <begin position="4"/>
        <end position="402"/>
    </location>
</feature>
<name>A0ABV8N0C4_9ACTN</name>
<comment type="caution">
    <text evidence="9">The sequence shown here is derived from an EMBL/GenBank/DDBJ whole genome shotgun (WGS) entry which is preliminary data.</text>
</comment>
<comment type="caution">
    <text evidence="7">Lacks conserved residue(s) required for the propagation of feature annotation.</text>
</comment>
<keyword evidence="10" id="KW-1185">Reference proteome</keyword>
<dbReference type="GO" id="GO:0003866">
    <property type="term" value="F:3-phosphoshikimate 1-carboxyvinyltransferase activity"/>
    <property type="evidence" value="ECO:0007669"/>
    <property type="project" value="UniProtKB-EC"/>
</dbReference>
<evidence type="ECO:0000256" key="1">
    <source>
        <dbReference type="ARBA" id="ARBA00004811"/>
    </source>
</evidence>
<dbReference type="Gene3D" id="3.65.10.10">
    <property type="entry name" value="Enolpyruvate transferase domain"/>
    <property type="match status" value="2"/>
</dbReference>
<gene>
    <name evidence="7 9" type="primary">aroA</name>
    <name evidence="9" type="ORF">ACFO3R_07510</name>
</gene>
<dbReference type="InterPro" id="IPR023193">
    <property type="entry name" value="EPSP_synthase_CS"/>
</dbReference>
<evidence type="ECO:0000256" key="6">
    <source>
        <dbReference type="ARBA" id="ARBA00044633"/>
    </source>
</evidence>
<feature type="binding site" evidence="7">
    <location>
        <position position="11"/>
    </location>
    <ligand>
        <name>3-phosphoshikimate</name>
        <dbReference type="ChEBI" id="CHEBI:145989"/>
    </ligand>
</feature>
<comment type="subunit">
    <text evidence="7">Monomer.</text>
</comment>
<dbReference type="NCBIfam" id="TIGR01356">
    <property type="entry name" value="aroA"/>
    <property type="match status" value="1"/>
</dbReference>
<comment type="similarity">
    <text evidence="2 7">Belongs to the EPSP synthase family.</text>
</comment>
<dbReference type="HAMAP" id="MF_00210">
    <property type="entry name" value="EPSP_synth"/>
    <property type="match status" value="1"/>
</dbReference>
<feature type="binding site" evidence="7">
    <location>
        <position position="394"/>
    </location>
    <ligand>
        <name>phosphoenolpyruvate</name>
        <dbReference type="ChEBI" id="CHEBI:58702"/>
    </ligand>
</feature>
<evidence type="ECO:0000313" key="10">
    <source>
        <dbReference type="Proteomes" id="UP001595871"/>
    </source>
</evidence>
<evidence type="ECO:0000259" key="8">
    <source>
        <dbReference type="Pfam" id="PF00275"/>
    </source>
</evidence>
<dbReference type="InterPro" id="IPR001986">
    <property type="entry name" value="Enolpyruvate_Tfrase_dom"/>
</dbReference>
<comment type="catalytic activity">
    <reaction evidence="6">
        <text>3-phosphoshikimate + phosphoenolpyruvate = 5-O-(1-carboxyvinyl)-3-phosphoshikimate + phosphate</text>
        <dbReference type="Rhea" id="RHEA:21256"/>
        <dbReference type="ChEBI" id="CHEBI:43474"/>
        <dbReference type="ChEBI" id="CHEBI:57701"/>
        <dbReference type="ChEBI" id="CHEBI:58702"/>
        <dbReference type="ChEBI" id="CHEBI:145989"/>
        <dbReference type="EC" id="2.5.1.19"/>
    </reaction>
    <physiologicalReaction direction="left-to-right" evidence="6">
        <dbReference type="Rhea" id="RHEA:21257"/>
    </physiologicalReaction>
</comment>
<feature type="active site" description="Proton acceptor" evidence="7">
    <location>
        <position position="297"/>
    </location>
</feature>
<feature type="binding site" evidence="7">
    <location>
        <position position="110"/>
    </location>
    <ligand>
        <name>phosphoenolpyruvate</name>
        <dbReference type="ChEBI" id="CHEBI:58702"/>
    </ligand>
</feature>
<feature type="binding site" evidence="7">
    <location>
        <position position="156"/>
    </location>
    <ligand>
        <name>3-phosphoshikimate</name>
        <dbReference type="ChEBI" id="CHEBI:145989"/>
    </ligand>
</feature>
<organism evidence="9 10">
    <name type="scientific">Streptomyces flavovirens</name>
    <dbReference type="NCBI Taxonomy" id="52258"/>
    <lineage>
        <taxon>Bacteria</taxon>
        <taxon>Bacillati</taxon>
        <taxon>Actinomycetota</taxon>
        <taxon>Actinomycetes</taxon>
        <taxon>Kitasatosporales</taxon>
        <taxon>Streptomycetaceae</taxon>
        <taxon>Streptomyces</taxon>
    </lineage>
</organism>
<dbReference type="Pfam" id="PF00275">
    <property type="entry name" value="EPSP_synthase"/>
    <property type="match status" value="1"/>
</dbReference>
<comment type="pathway">
    <text evidence="1 7">Metabolic intermediate biosynthesis; chorismate biosynthesis; chorismate from D-erythrose 4-phosphate and phosphoenolpyruvate: step 6/7.</text>
</comment>
<proteinExistence type="inferred from homology"/>
<keyword evidence="5 7" id="KW-0057">Aromatic amino acid biosynthesis</keyword>
<protein>
    <recommendedName>
        <fullName evidence="7">3-phosphoshikimate 1-carboxyvinyltransferase</fullName>
        <ecNumber evidence="7">2.5.1.19</ecNumber>
    </recommendedName>
    <alternativeName>
        <fullName evidence="7">5-enolpyruvylshikimate-3-phosphate synthase</fullName>
        <shortName evidence="7">EPSP synthase</shortName>
        <shortName evidence="7">EPSPS</shortName>
    </alternativeName>
</protein>
<feature type="binding site" evidence="7">
    <location>
        <position position="297"/>
    </location>
    <ligand>
        <name>3-phosphoshikimate</name>
        <dbReference type="ChEBI" id="CHEBI:145989"/>
    </ligand>
</feature>
<dbReference type="PANTHER" id="PTHR21090">
    <property type="entry name" value="AROM/DEHYDROQUINATE SYNTHASE"/>
    <property type="match status" value="1"/>
</dbReference>
<dbReference type="RefSeq" id="WP_200696205.1">
    <property type="nucleotide sequence ID" value="NZ_BAAAYA010000021.1"/>
</dbReference>
<dbReference type="EMBL" id="JBHSCF010000013">
    <property type="protein sequence ID" value="MFC4186231.1"/>
    <property type="molecule type" value="Genomic_DNA"/>
</dbReference>
<feature type="binding site" evidence="7">
    <location>
        <position position="158"/>
    </location>
    <ligand>
        <name>phosphoenolpyruvate</name>
        <dbReference type="ChEBI" id="CHEBI:58702"/>
    </ligand>
</feature>
<evidence type="ECO:0000313" key="9">
    <source>
        <dbReference type="EMBL" id="MFC4186231.1"/>
    </source>
</evidence>
<feature type="binding site" evidence="7">
    <location>
        <position position="10"/>
    </location>
    <ligand>
        <name>3-phosphoshikimate</name>
        <dbReference type="ChEBI" id="CHEBI:145989"/>
    </ligand>
</feature>
<keyword evidence="7" id="KW-0963">Cytoplasm</keyword>
<evidence type="ECO:0000256" key="3">
    <source>
        <dbReference type="ARBA" id="ARBA00022605"/>
    </source>
</evidence>
<feature type="binding site" evidence="7">
    <location>
        <position position="324"/>
    </location>
    <ligand>
        <name>3-phosphoshikimate</name>
        <dbReference type="ChEBI" id="CHEBI:145989"/>
    </ligand>
</feature>
<dbReference type="InterPro" id="IPR013792">
    <property type="entry name" value="RNA3'P_cycl/enolpyr_Trfase_a/b"/>
</dbReference>
<dbReference type="SUPFAM" id="SSF55205">
    <property type="entry name" value="EPT/RTPC-like"/>
    <property type="match status" value="1"/>
</dbReference>
<comment type="subcellular location">
    <subcellularLocation>
        <location evidence="7">Cytoplasm</location>
    </subcellularLocation>
</comment>
<accession>A0ABV8N0C4</accession>
<evidence type="ECO:0000256" key="7">
    <source>
        <dbReference type="HAMAP-Rule" id="MF_00210"/>
    </source>
</evidence>
<feature type="binding site" evidence="7">
    <location>
        <position position="158"/>
    </location>
    <ligand>
        <name>3-phosphoshikimate</name>
        <dbReference type="ChEBI" id="CHEBI:145989"/>
    </ligand>
</feature>
<reference evidence="10" key="1">
    <citation type="journal article" date="2019" name="Int. J. Syst. Evol. Microbiol.">
        <title>The Global Catalogue of Microorganisms (GCM) 10K type strain sequencing project: providing services to taxonomists for standard genome sequencing and annotation.</title>
        <authorList>
            <consortium name="The Broad Institute Genomics Platform"/>
            <consortium name="The Broad Institute Genome Sequencing Center for Infectious Disease"/>
            <person name="Wu L."/>
            <person name="Ma J."/>
        </authorList>
    </citation>
    <scope>NUCLEOTIDE SEQUENCE [LARGE SCALE GENOMIC DNA]</scope>
    <source>
        <strain evidence="10">CCM 3243</strain>
    </source>
</reference>
<dbReference type="PROSITE" id="PS00885">
    <property type="entry name" value="EPSP_SYNTHASE_2"/>
    <property type="match status" value="1"/>
</dbReference>
<comment type="function">
    <text evidence="7">Catalyzes the transfer of the enolpyruvyl moiety of phosphoenolpyruvate (PEP) to the 5-hydroxyl of shikimate-3-phosphate (S3P) to produce enolpyruvyl shikimate-3-phosphate and inorganic phosphate.</text>
</comment>
<evidence type="ECO:0000256" key="4">
    <source>
        <dbReference type="ARBA" id="ARBA00022679"/>
    </source>
</evidence>
<evidence type="ECO:0000256" key="2">
    <source>
        <dbReference type="ARBA" id="ARBA00009948"/>
    </source>
</evidence>
<feature type="binding site" evidence="7">
    <location>
        <position position="320"/>
    </location>
    <ligand>
        <name>3-phosphoshikimate</name>
        <dbReference type="ChEBI" id="CHEBI:145989"/>
    </ligand>
</feature>
<feature type="binding site" evidence="7">
    <location>
        <position position="369"/>
    </location>
    <ligand>
        <name>phosphoenolpyruvate</name>
        <dbReference type="ChEBI" id="CHEBI:58702"/>
    </ligand>
</feature>
<feature type="binding site" evidence="7">
    <location>
        <position position="328"/>
    </location>
    <ligand>
        <name>phosphoenolpyruvate</name>
        <dbReference type="ChEBI" id="CHEBI:58702"/>
    </ligand>
</feature>
<evidence type="ECO:0000256" key="5">
    <source>
        <dbReference type="ARBA" id="ARBA00023141"/>
    </source>
</evidence>
<keyword evidence="4 7" id="KW-0808">Transferase</keyword>
<dbReference type="PIRSF" id="PIRSF000505">
    <property type="entry name" value="EPSPS"/>
    <property type="match status" value="1"/>
</dbReference>
<feature type="binding site" evidence="7">
    <location>
        <position position="15"/>
    </location>
    <ligand>
        <name>3-phosphoshikimate</name>
        <dbReference type="ChEBI" id="CHEBI:145989"/>
    </ligand>
</feature>
<dbReference type="Proteomes" id="UP001595871">
    <property type="component" value="Unassembled WGS sequence"/>
</dbReference>
<keyword evidence="3 7" id="KW-0028">Amino-acid biosynthesis</keyword>
<dbReference type="CDD" id="cd01556">
    <property type="entry name" value="EPSP_synthase"/>
    <property type="match status" value="1"/>
</dbReference>
<dbReference type="InterPro" id="IPR006264">
    <property type="entry name" value="EPSP_synthase"/>
</dbReference>